<keyword evidence="3" id="KW-0804">Transcription</keyword>
<dbReference type="CDD" id="cd07377">
    <property type="entry name" value="WHTH_GntR"/>
    <property type="match status" value="1"/>
</dbReference>
<dbReference type="Pfam" id="PF07729">
    <property type="entry name" value="FCD"/>
    <property type="match status" value="1"/>
</dbReference>
<evidence type="ECO:0000256" key="1">
    <source>
        <dbReference type="ARBA" id="ARBA00023015"/>
    </source>
</evidence>
<dbReference type="SUPFAM" id="SSF48008">
    <property type="entry name" value="GntR ligand-binding domain-like"/>
    <property type="match status" value="1"/>
</dbReference>
<dbReference type="SMART" id="SM00345">
    <property type="entry name" value="HTH_GNTR"/>
    <property type="match status" value="1"/>
</dbReference>
<dbReference type="SMART" id="SM00895">
    <property type="entry name" value="FCD"/>
    <property type="match status" value="1"/>
</dbReference>
<dbReference type="Gene3D" id="1.10.10.10">
    <property type="entry name" value="Winged helix-like DNA-binding domain superfamily/Winged helix DNA-binding domain"/>
    <property type="match status" value="1"/>
</dbReference>
<keyword evidence="2" id="KW-0238">DNA-binding</keyword>
<dbReference type="InterPro" id="IPR036390">
    <property type="entry name" value="WH_DNA-bd_sf"/>
</dbReference>
<evidence type="ECO:0000256" key="3">
    <source>
        <dbReference type="ARBA" id="ARBA00023163"/>
    </source>
</evidence>
<dbReference type="GO" id="GO:0003677">
    <property type="term" value="F:DNA binding"/>
    <property type="evidence" value="ECO:0007669"/>
    <property type="project" value="UniProtKB-KW"/>
</dbReference>
<protein>
    <submittedName>
        <fullName evidence="5">HTH-type transcriptional regulator LutR</fullName>
    </submittedName>
</protein>
<reference evidence="5" key="1">
    <citation type="submission" date="2016-10" db="EMBL/GenBank/DDBJ databases">
        <title>Sequence of Gallionella enrichment culture.</title>
        <authorList>
            <person name="Poehlein A."/>
            <person name="Muehling M."/>
            <person name="Daniel R."/>
        </authorList>
    </citation>
    <scope>NUCLEOTIDE SEQUENCE</scope>
</reference>
<dbReference type="PANTHER" id="PTHR43537:SF5">
    <property type="entry name" value="UXU OPERON TRANSCRIPTIONAL REGULATOR"/>
    <property type="match status" value="1"/>
</dbReference>
<dbReference type="InterPro" id="IPR011711">
    <property type="entry name" value="GntR_C"/>
</dbReference>
<proteinExistence type="predicted"/>
<name>A0A1J5RKG2_9ZZZZ</name>
<dbReference type="GO" id="GO:0003700">
    <property type="term" value="F:DNA-binding transcription factor activity"/>
    <property type="evidence" value="ECO:0007669"/>
    <property type="project" value="InterPro"/>
</dbReference>
<feature type="domain" description="HTH gntR-type" evidence="4">
    <location>
        <begin position="14"/>
        <end position="81"/>
    </location>
</feature>
<accession>A0A1J5RKG2</accession>
<dbReference type="PANTHER" id="PTHR43537">
    <property type="entry name" value="TRANSCRIPTIONAL REGULATOR, GNTR FAMILY"/>
    <property type="match status" value="1"/>
</dbReference>
<organism evidence="5">
    <name type="scientific">mine drainage metagenome</name>
    <dbReference type="NCBI Taxonomy" id="410659"/>
    <lineage>
        <taxon>unclassified sequences</taxon>
        <taxon>metagenomes</taxon>
        <taxon>ecological metagenomes</taxon>
    </lineage>
</organism>
<comment type="caution">
    <text evidence="5">The sequence shown here is derived from an EMBL/GenBank/DDBJ whole genome shotgun (WGS) entry which is preliminary data.</text>
</comment>
<dbReference type="InterPro" id="IPR008920">
    <property type="entry name" value="TF_FadR/GntR_C"/>
</dbReference>
<dbReference type="AlphaFoldDB" id="A0A1J5RKG2"/>
<evidence type="ECO:0000256" key="2">
    <source>
        <dbReference type="ARBA" id="ARBA00023125"/>
    </source>
</evidence>
<dbReference type="Gene3D" id="1.20.120.530">
    <property type="entry name" value="GntR ligand-binding domain-like"/>
    <property type="match status" value="1"/>
</dbReference>
<dbReference type="Pfam" id="PF00392">
    <property type="entry name" value="GntR"/>
    <property type="match status" value="1"/>
</dbReference>
<dbReference type="PROSITE" id="PS50949">
    <property type="entry name" value="HTH_GNTR"/>
    <property type="match status" value="1"/>
</dbReference>
<gene>
    <name evidence="5" type="primary">lutR_5</name>
    <name evidence="5" type="ORF">GALL_256090</name>
</gene>
<sequence>MTTVLSNLQILQTRSVSDLVHEEILRLIKTGELAAGDKLNELSFAQHFKVSRAPIREAFRGLEADGLVRLEKNRGVFVREIGETEARELYELRAALDDATGRLLAPRISSAQIKELRAQLDRLDGAAARGDMTLYFSLNIDFHDRIVEMTGNATLLEFYRRVIDRMHLLRRRYFSVTHESHASQGEHRAIVDALATGDAERTASTMRAHVAGGYQRLVAVTPA</sequence>
<dbReference type="InterPro" id="IPR036388">
    <property type="entry name" value="WH-like_DNA-bd_sf"/>
</dbReference>
<dbReference type="EMBL" id="MLJW01000231">
    <property type="protein sequence ID" value="OIQ92463.1"/>
    <property type="molecule type" value="Genomic_DNA"/>
</dbReference>
<evidence type="ECO:0000259" key="4">
    <source>
        <dbReference type="PROSITE" id="PS50949"/>
    </source>
</evidence>
<dbReference type="SUPFAM" id="SSF46785">
    <property type="entry name" value="Winged helix' DNA-binding domain"/>
    <property type="match status" value="1"/>
</dbReference>
<evidence type="ECO:0000313" key="5">
    <source>
        <dbReference type="EMBL" id="OIQ92463.1"/>
    </source>
</evidence>
<dbReference type="InterPro" id="IPR000524">
    <property type="entry name" value="Tscrpt_reg_HTH_GntR"/>
</dbReference>
<keyword evidence="1" id="KW-0805">Transcription regulation</keyword>